<evidence type="ECO:0000256" key="8">
    <source>
        <dbReference type="ARBA" id="ARBA00023235"/>
    </source>
</evidence>
<dbReference type="PANTHER" id="PTHR42894">
    <property type="entry name" value="N-(5'-PHOSPHORIBOSYL)ANTHRANILATE ISOMERASE"/>
    <property type="match status" value="1"/>
</dbReference>
<evidence type="ECO:0000256" key="5">
    <source>
        <dbReference type="ARBA" id="ARBA00022605"/>
    </source>
</evidence>
<evidence type="ECO:0000256" key="3">
    <source>
        <dbReference type="ARBA" id="ARBA00012572"/>
    </source>
</evidence>
<accession>A0ABU6MMZ2</accession>
<evidence type="ECO:0000313" key="11">
    <source>
        <dbReference type="EMBL" id="MED1204988.1"/>
    </source>
</evidence>
<dbReference type="InterPro" id="IPR011060">
    <property type="entry name" value="RibuloseP-bd_barrel"/>
</dbReference>
<reference evidence="11 12" key="1">
    <citation type="submission" date="2023-03" db="EMBL/GenBank/DDBJ databases">
        <title>Bacillus Genome Sequencing.</title>
        <authorList>
            <person name="Dunlap C."/>
        </authorList>
    </citation>
    <scope>NUCLEOTIDE SEQUENCE [LARGE SCALE GENOMIC DNA]</scope>
    <source>
        <strain evidence="11 12">B-23453</strain>
    </source>
</reference>
<gene>
    <name evidence="9" type="primary">trpF</name>
    <name evidence="11" type="ORF">P4T90_18230</name>
</gene>
<evidence type="ECO:0000256" key="9">
    <source>
        <dbReference type="HAMAP-Rule" id="MF_00135"/>
    </source>
</evidence>
<comment type="caution">
    <text evidence="11">The sequence shown here is derived from an EMBL/GenBank/DDBJ whole genome shotgun (WGS) entry which is preliminary data.</text>
</comment>
<dbReference type="EC" id="5.3.1.24" evidence="3 9"/>
<evidence type="ECO:0000259" key="10">
    <source>
        <dbReference type="Pfam" id="PF00697"/>
    </source>
</evidence>
<dbReference type="NCBIfam" id="NF002300">
    <property type="entry name" value="PRK01222.1-7"/>
    <property type="match status" value="1"/>
</dbReference>
<keyword evidence="6 9" id="KW-0822">Tryptophan biosynthesis</keyword>
<sequence>MLVKICGIKSKEAAMAAAEAGADFIGFVFAESKRRLSPEQAAEIGRVIPAHVKKVGVFVNESPSVIEEIAGTAGLDVIQLHGDETKEFQEKISLLTIKSFEMSEDKDLKKIEAFSPTYYLLDSPVGKYRGGNGTAFEWSLTEQLSIPKEKIMLAGGLTVENVADAILTVKPGAVDVSSGVETNGEKDLEKIKAFIKNAKQSFQLLKESEGK</sequence>
<evidence type="ECO:0000256" key="4">
    <source>
        <dbReference type="ARBA" id="ARBA00022272"/>
    </source>
</evidence>
<dbReference type="Pfam" id="PF00697">
    <property type="entry name" value="PRAI"/>
    <property type="match status" value="1"/>
</dbReference>
<dbReference type="SUPFAM" id="SSF51366">
    <property type="entry name" value="Ribulose-phoshate binding barrel"/>
    <property type="match status" value="1"/>
</dbReference>
<name>A0ABU6MMZ2_9BACI</name>
<dbReference type="InterPro" id="IPR044643">
    <property type="entry name" value="TrpF_fam"/>
</dbReference>
<dbReference type="HAMAP" id="MF_00135">
    <property type="entry name" value="PRAI"/>
    <property type="match status" value="1"/>
</dbReference>
<keyword evidence="5 9" id="KW-0028">Amino-acid biosynthesis</keyword>
<organism evidence="11 12">
    <name type="scientific">Heyndrickxia acidicola</name>
    <dbReference type="NCBI Taxonomy" id="209389"/>
    <lineage>
        <taxon>Bacteria</taxon>
        <taxon>Bacillati</taxon>
        <taxon>Bacillota</taxon>
        <taxon>Bacilli</taxon>
        <taxon>Bacillales</taxon>
        <taxon>Bacillaceae</taxon>
        <taxon>Heyndrickxia</taxon>
    </lineage>
</organism>
<keyword evidence="8 9" id="KW-0413">Isomerase</keyword>
<evidence type="ECO:0000256" key="7">
    <source>
        <dbReference type="ARBA" id="ARBA00023141"/>
    </source>
</evidence>
<dbReference type="PANTHER" id="PTHR42894:SF1">
    <property type="entry name" value="N-(5'-PHOSPHORIBOSYL)ANTHRANILATE ISOMERASE"/>
    <property type="match status" value="1"/>
</dbReference>
<proteinExistence type="inferred from homology"/>
<protein>
    <recommendedName>
        <fullName evidence="4 9">N-(5'-phosphoribosyl)anthranilate isomerase</fullName>
        <shortName evidence="9">PRAI</shortName>
        <ecNumber evidence="3 9">5.3.1.24</ecNumber>
    </recommendedName>
</protein>
<evidence type="ECO:0000256" key="1">
    <source>
        <dbReference type="ARBA" id="ARBA00001164"/>
    </source>
</evidence>
<dbReference type="RefSeq" id="WP_066266318.1">
    <property type="nucleotide sequence ID" value="NZ_JARMAB010000028.1"/>
</dbReference>
<evidence type="ECO:0000256" key="2">
    <source>
        <dbReference type="ARBA" id="ARBA00004664"/>
    </source>
</evidence>
<dbReference type="InterPro" id="IPR013785">
    <property type="entry name" value="Aldolase_TIM"/>
</dbReference>
<keyword evidence="7 9" id="KW-0057">Aromatic amino acid biosynthesis</keyword>
<dbReference type="EMBL" id="JARMAB010000028">
    <property type="protein sequence ID" value="MED1204988.1"/>
    <property type="molecule type" value="Genomic_DNA"/>
</dbReference>
<evidence type="ECO:0000256" key="6">
    <source>
        <dbReference type="ARBA" id="ARBA00022822"/>
    </source>
</evidence>
<dbReference type="GO" id="GO:0004640">
    <property type="term" value="F:phosphoribosylanthranilate isomerase activity"/>
    <property type="evidence" value="ECO:0007669"/>
    <property type="project" value="UniProtKB-EC"/>
</dbReference>
<dbReference type="Gene3D" id="3.20.20.70">
    <property type="entry name" value="Aldolase class I"/>
    <property type="match status" value="1"/>
</dbReference>
<comment type="similarity">
    <text evidence="9">Belongs to the TrpF family.</text>
</comment>
<comment type="catalytic activity">
    <reaction evidence="1 9">
        <text>N-(5-phospho-beta-D-ribosyl)anthranilate = 1-(2-carboxyphenylamino)-1-deoxy-D-ribulose 5-phosphate</text>
        <dbReference type="Rhea" id="RHEA:21540"/>
        <dbReference type="ChEBI" id="CHEBI:18277"/>
        <dbReference type="ChEBI" id="CHEBI:58613"/>
        <dbReference type="EC" id="5.3.1.24"/>
    </reaction>
</comment>
<dbReference type="InterPro" id="IPR001240">
    <property type="entry name" value="PRAI_dom"/>
</dbReference>
<feature type="domain" description="N-(5'phosphoribosyl) anthranilate isomerase (PRAI)" evidence="10">
    <location>
        <begin position="3"/>
        <end position="197"/>
    </location>
</feature>
<evidence type="ECO:0000313" key="12">
    <source>
        <dbReference type="Proteomes" id="UP001341444"/>
    </source>
</evidence>
<keyword evidence="12" id="KW-1185">Reference proteome</keyword>
<comment type="pathway">
    <text evidence="2 9">Amino-acid biosynthesis; L-tryptophan biosynthesis; L-tryptophan from chorismate: step 3/5.</text>
</comment>
<dbReference type="CDD" id="cd00405">
    <property type="entry name" value="PRAI"/>
    <property type="match status" value="1"/>
</dbReference>
<dbReference type="Proteomes" id="UP001341444">
    <property type="component" value="Unassembled WGS sequence"/>
</dbReference>